<accession>A0A5B7JYN4</accession>
<comment type="caution">
    <text evidence="3">The sequence shown here is derived from an EMBL/GenBank/DDBJ whole genome shotgun (WGS) entry which is preliminary data.</text>
</comment>
<keyword evidence="2" id="KW-1133">Transmembrane helix</keyword>
<evidence type="ECO:0000313" key="4">
    <source>
        <dbReference type="Proteomes" id="UP000324222"/>
    </source>
</evidence>
<sequence>MPRRRNQGKTSSAGTSLGVAQCRRQRPQRLHHSVFVAAAICLPTASAATVISAVASDYLLE</sequence>
<protein>
    <submittedName>
        <fullName evidence="3">Uncharacterized protein</fullName>
    </submittedName>
</protein>
<evidence type="ECO:0000256" key="2">
    <source>
        <dbReference type="SAM" id="Phobius"/>
    </source>
</evidence>
<keyword evidence="2" id="KW-0472">Membrane</keyword>
<proteinExistence type="predicted"/>
<name>A0A5B7JYN4_PORTR</name>
<keyword evidence="4" id="KW-1185">Reference proteome</keyword>
<reference evidence="3 4" key="1">
    <citation type="submission" date="2019-05" db="EMBL/GenBank/DDBJ databases">
        <title>Another draft genome of Portunus trituberculatus and its Hox gene families provides insights of decapod evolution.</title>
        <authorList>
            <person name="Jeong J.-H."/>
            <person name="Song I."/>
            <person name="Kim S."/>
            <person name="Choi T."/>
            <person name="Kim D."/>
            <person name="Ryu S."/>
            <person name="Kim W."/>
        </authorList>
    </citation>
    <scope>NUCLEOTIDE SEQUENCE [LARGE SCALE GENOMIC DNA]</scope>
    <source>
        <tissue evidence="3">Muscle</tissue>
    </source>
</reference>
<evidence type="ECO:0000313" key="3">
    <source>
        <dbReference type="EMBL" id="MPD01213.1"/>
    </source>
</evidence>
<evidence type="ECO:0000256" key="1">
    <source>
        <dbReference type="SAM" id="MobiDB-lite"/>
    </source>
</evidence>
<gene>
    <name evidence="3" type="ORF">E2C01_096731</name>
</gene>
<dbReference type="AlphaFoldDB" id="A0A5B7JYN4"/>
<dbReference type="Proteomes" id="UP000324222">
    <property type="component" value="Unassembled WGS sequence"/>
</dbReference>
<feature type="transmembrane region" description="Helical" evidence="2">
    <location>
        <begin position="33"/>
        <end position="55"/>
    </location>
</feature>
<organism evidence="3 4">
    <name type="scientific">Portunus trituberculatus</name>
    <name type="common">Swimming crab</name>
    <name type="synonym">Neptunus trituberculatus</name>
    <dbReference type="NCBI Taxonomy" id="210409"/>
    <lineage>
        <taxon>Eukaryota</taxon>
        <taxon>Metazoa</taxon>
        <taxon>Ecdysozoa</taxon>
        <taxon>Arthropoda</taxon>
        <taxon>Crustacea</taxon>
        <taxon>Multicrustacea</taxon>
        <taxon>Malacostraca</taxon>
        <taxon>Eumalacostraca</taxon>
        <taxon>Eucarida</taxon>
        <taxon>Decapoda</taxon>
        <taxon>Pleocyemata</taxon>
        <taxon>Brachyura</taxon>
        <taxon>Eubrachyura</taxon>
        <taxon>Portunoidea</taxon>
        <taxon>Portunidae</taxon>
        <taxon>Portuninae</taxon>
        <taxon>Portunus</taxon>
    </lineage>
</organism>
<feature type="region of interest" description="Disordered" evidence="1">
    <location>
        <begin position="1"/>
        <end position="22"/>
    </location>
</feature>
<keyword evidence="2" id="KW-0812">Transmembrane</keyword>
<dbReference type="EMBL" id="VSRR010126206">
    <property type="protein sequence ID" value="MPD01213.1"/>
    <property type="molecule type" value="Genomic_DNA"/>
</dbReference>